<keyword evidence="2" id="KW-1133">Transmembrane helix</keyword>
<evidence type="ECO:0000256" key="2">
    <source>
        <dbReference type="SAM" id="Phobius"/>
    </source>
</evidence>
<keyword evidence="4" id="KW-1185">Reference proteome</keyword>
<keyword evidence="2" id="KW-0472">Membrane</keyword>
<feature type="transmembrane region" description="Helical" evidence="2">
    <location>
        <begin position="170"/>
        <end position="193"/>
    </location>
</feature>
<evidence type="ECO:0000313" key="4">
    <source>
        <dbReference type="Proteomes" id="UP000030645"/>
    </source>
</evidence>
<dbReference type="EMBL" id="KE344832">
    <property type="protein sequence ID" value="EXB81087.1"/>
    <property type="molecule type" value="Genomic_DNA"/>
</dbReference>
<feature type="transmembrane region" description="Helical" evidence="2">
    <location>
        <begin position="254"/>
        <end position="273"/>
    </location>
</feature>
<proteinExistence type="predicted"/>
<reference evidence="4" key="1">
    <citation type="submission" date="2013-01" db="EMBL/GenBank/DDBJ databases">
        <title>Draft Genome Sequence of a Mulberry Tree, Morus notabilis C.K. Schneid.</title>
        <authorList>
            <person name="He N."/>
            <person name="Zhao S."/>
        </authorList>
    </citation>
    <scope>NUCLEOTIDE SEQUENCE</scope>
</reference>
<dbReference type="Proteomes" id="UP000030645">
    <property type="component" value="Unassembled WGS sequence"/>
</dbReference>
<organism evidence="3 4">
    <name type="scientific">Morus notabilis</name>
    <dbReference type="NCBI Taxonomy" id="981085"/>
    <lineage>
        <taxon>Eukaryota</taxon>
        <taxon>Viridiplantae</taxon>
        <taxon>Streptophyta</taxon>
        <taxon>Embryophyta</taxon>
        <taxon>Tracheophyta</taxon>
        <taxon>Spermatophyta</taxon>
        <taxon>Magnoliopsida</taxon>
        <taxon>eudicotyledons</taxon>
        <taxon>Gunneridae</taxon>
        <taxon>Pentapetalae</taxon>
        <taxon>rosids</taxon>
        <taxon>fabids</taxon>
        <taxon>Rosales</taxon>
        <taxon>Moraceae</taxon>
        <taxon>Moreae</taxon>
        <taxon>Morus</taxon>
    </lineage>
</organism>
<accession>W9RBI5</accession>
<keyword evidence="2" id="KW-0812">Transmembrane</keyword>
<feature type="region of interest" description="Disordered" evidence="1">
    <location>
        <begin position="397"/>
        <end position="436"/>
    </location>
</feature>
<dbReference type="AlphaFoldDB" id="W9RBI5"/>
<sequence length="436" mass="48189">MDWSFPVNFDWSQVLGWGRVGNWVPSGHVVSPPLGGDVMSYGMATPRTRRFLLPAADGGSDELAPSRLRFGSLVALLVLGSFLVMACFLSKIQSMSFGVVLGLSAFDLSISIDRSYPQTIAMFVGIVFFSHAFFCATSLVVTLGGHGLVFSGELRLEPSFRYELWVLERLFSDGLLAVVALCFLAQACLWSLWLDLPQHRWGRVGNWVPSGHVVSPPLGGDVMSYGMATPRTRRFLLPAADGGSDELAPSRLRFGSLVALLVLGSFLVMACFLSKIQSMSFGVVLGLSAFDLSISIDRSYPQTIAMFVFPKNLKNFKSFVEKDLKKALKERENVKWFLKSFSIQESLMVEKWDLVYVEMKRKNHTCISQKIDFTVTTPPSVYGGAQPDIHGQITERILGKKSMAKKPKERDDKSGTKNMPPVSSLKMMPSDVSITP</sequence>
<feature type="transmembrane region" description="Helical" evidence="2">
    <location>
        <begin position="120"/>
        <end position="149"/>
    </location>
</feature>
<protein>
    <submittedName>
        <fullName evidence="3">Uncharacterized protein</fullName>
    </submittedName>
</protein>
<evidence type="ECO:0000256" key="1">
    <source>
        <dbReference type="SAM" id="MobiDB-lite"/>
    </source>
</evidence>
<name>W9RBI5_9ROSA</name>
<evidence type="ECO:0000313" key="3">
    <source>
        <dbReference type="EMBL" id="EXB81087.1"/>
    </source>
</evidence>
<gene>
    <name evidence="3" type="ORF">L484_014019</name>
</gene>
<feature type="compositionally biased region" description="Basic and acidic residues" evidence="1">
    <location>
        <begin position="406"/>
        <end position="415"/>
    </location>
</feature>
<feature type="transmembrane region" description="Helical" evidence="2">
    <location>
        <begin position="70"/>
        <end position="89"/>
    </location>
</feature>